<dbReference type="InterPro" id="IPR004692">
    <property type="entry name" value="SecG"/>
</dbReference>
<evidence type="ECO:0000313" key="12">
    <source>
        <dbReference type="EMBL" id="MBL6811312.1"/>
    </source>
</evidence>
<evidence type="ECO:0000256" key="4">
    <source>
        <dbReference type="ARBA" id="ARBA00022448"/>
    </source>
</evidence>
<comment type="function">
    <text evidence="11">Involved in protein export. Participates in an early event of protein translocation.</text>
</comment>
<evidence type="ECO:0000256" key="1">
    <source>
        <dbReference type="ARBA" id="ARBA00004651"/>
    </source>
</evidence>
<dbReference type="GO" id="GO:0015450">
    <property type="term" value="F:protein-transporting ATPase activity"/>
    <property type="evidence" value="ECO:0007669"/>
    <property type="project" value="UniProtKB-UniRule"/>
</dbReference>
<keyword evidence="10 11" id="KW-0472">Membrane</keyword>
<comment type="subcellular location">
    <subcellularLocation>
        <location evidence="1 11">Cell membrane</location>
        <topology evidence="1 11">Multi-pass membrane protein</topology>
    </subcellularLocation>
</comment>
<name>A0A937HZ94_9GAMM</name>
<comment type="caution">
    <text evidence="11">Lacks conserved residue(s) required for the propagation of feature annotation.</text>
</comment>
<evidence type="ECO:0000256" key="6">
    <source>
        <dbReference type="ARBA" id="ARBA00022692"/>
    </source>
</evidence>
<evidence type="ECO:0000256" key="5">
    <source>
        <dbReference type="ARBA" id="ARBA00022475"/>
    </source>
</evidence>
<sequence>MITVFIVLQVLIAISLVVIILLQHGKGADIGSAFGGGNNNAMFAPADATNILTKITWGLVIAFFSITIAISAYQKTSLDSELEVFKNSQSQEIIEEKPLIEDLPE</sequence>
<organism evidence="12 13">
    <name type="scientific">SAR86 cluster bacterium</name>
    <dbReference type="NCBI Taxonomy" id="2030880"/>
    <lineage>
        <taxon>Bacteria</taxon>
        <taxon>Pseudomonadati</taxon>
        <taxon>Pseudomonadota</taxon>
        <taxon>Gammaproteobacteria</taxon>
        <taxon>SAR86 cluster</taxon>
    </lineage>
</organism>
<dbReference type="GO" id="GO:0005886">
    <property type="term" value="C:plasma membrane"/>
    <property type="evidence" value="ECO:0007669"/>
    <property type="project" value="UniProtKB-SubCell"/>
</dbReference>
<dbReference type="PRINTS" id="PR01651">
    <property type="entry name" value="SECGEXPORT"/>
</dbReference>
<evidence type="ECO:0000313" key="13">
    <source>
        <dbReference type="Proteomes" id="UP000744438"/>
    </source>
</evidence>
<feature type="transmembrane region" description="Helical" evidence="11">
    <location>
        <begin position="51"/>
        <end position="73"/>
    </location>
</feature>
<comment type="similarity">
    <text evidence="2 11">Belongs to the SecG family.</text>
</comment>
<dbReference type="GO" id="GO:0065002">
    <property type="term" value="P:intracellular protein transmembrane transport"/>
    <property type="evidence" value="ECO:0007669"/>
    <property type="project" value="TreeGrafter"/>
</dbReference>
<evidence type="ECO:0000256" key="7">
    <source>
        <dbReference type="ARBA" id="ARBA00022927"/>
    </source>
</evidence>
<accession>A0A937HZ94</accession>
<dbReference type="Proteomes" id="UP000744438">
    <property type="component" value="Unassembled WGS sequence"/>
</dbReference>
<evidence type="ECO:0000256" key="9">
    <source>
        <dbReference type="ARBA" id="ARBA00023010"/>
    </source>
</evidence>
<evidence type="ECO:0000256" key="2">
    <source>
        <dbReference type="ARBA" id="ARBA00008445"/>
    </source>
</evidence>
<evidence type="ECO:0000256" key="10">
    <source>
        <dbReference type="ARBA" id="ARBA00023136"/>
    </source>
</evidence>
<proteinExistence type="inferred from homology"/>
<dbReference type="NCBIfam" id="TIGR00810">
    <property type="entry name" value="secG"/>
    <property type="match status" value="1"/>
</dbReference>
<keyword evidence="7 11" id="KW-0653">Protein transport</keyword>
<evidence type="ECO:0000256" key="11">
    <source>
        <dbReference type="RuleBase" id="RU365087"/>
    </source>
</evidence>
<dbReference type="GO" id="GO:0009306">
    <property type="term" value="P:protein secretion"/>
    <property type="evidence" value="ECO:0007669"/>
    <property type="project" value="UniProtKB-UniRule"/>
</dbReference>
<dbReference type="GO" id="GO:0043952">
    <property type="term" value="P:protein transport by the Sec complex"/>
    <property type="evidence" value="ECO:0007669"/>
    <property type="project" value="TreeGrafter"/>
</dbReference>
<keyword evidence="8 11" id="KW-1133">Transmembrane helix</keyword>
<reference evidence="12" key="1">
    <citation type="submission" date="2020-10" db="EMBL/GenBank/DDBJ databases">
        <title>Microbiome of the Black Sea water column analyzed by genome centric metagenomics.</title>
        <authorList>
            <person name="Cabello-Yeves P.J."/>
            <person name="Callieri C."/>
            <person name="Picazo A."/>
            <person name="Mehrshad M."/>
            <person name="Haro-Moreno J.M."/>
            <person name="Roda-Garcia J."/>
            <person name="Dzembekova N."/>
            <person name="Slabakova V."/>
            <person name="Slabakova N."/>
            <person name="Moncheva S."/>
            <person name="Rodriguez-Valera F."/>
        </authorList>
    </citation>
    <scope>NUCLEOTIDE SEQUENCE</scope>
    <source>
        <strain evidence="12">BS307-5m-G49</strain>
    </source>
</reference>
<keyword evidence="4 11" id="KW-0813">Transport</keyword>
<dbReference type="AlphaFoldDB" id="A0A937HZ94"/>
<dbReference type="Pfam" id="PF03840">
    <property type="entry name" value="SecG"/>
    <property type="match status" value="1"/>
</dbReference>
<gene>
    <name evidence="12" type="primary">secG</name>
    <name evidence="12" type="ORF">ISQ63_00345</name>
</gene>
<keyword evidence="9 11" id="KW-0811">Translocation</keyword>
<dbReference type="PANTHER" id="PTHR34182">
    <property type="entry name" value="PROTEIN-EXPORT MEMBRANE PROTEIN SECG"/>
    <property type="match status" value="1"/>
</dbReference>
<evidence type="ECO:0000256" key="8">
    <source>
        <dbReference type="ARBA" id="ARBA00022989"/>
    </source>
</evidence>
<dbReference type="EMBL" id="JADHQC010000001">
    <property type="protein sequence ID" value="MBL6811312.1"/>
    <property type="molecule type" value="Genomic_DNA"/>
</dbReference>
<dbReference type="PANTHER" id="PTHR34182:SF1">
    <property type="entry name" value="PROTEIN-EXPORT MEMBRANE PROTEIN SECG"/>
    <property type="match status" value="1"/>
</dbReference>
<keyword evidence="6 11" id="KW-0812">Transmembrane</keyword>
<keyword evidence="5 11" id="KW-1003">Cell membrane</keyword>
<evidence type="ECO:0000256" key="3">
    <source>
        <dbReference type="ARBA" id="ARBA00017876"/>
    </source>
</evidence>
<protein>
    <recommendedName>
        <fullName evidence="3 11">Protein-export membrane protein SecG</fullName>
    </recommendedName>
</protein>
<comment type="caution">
    <text evidence="12">The sequence shown here is derived from an EMBL/GenBank/DDBJ whole genome shotgun (WGS) entry which is preliminary data.</text>
</comment>